<evidence type="ECO:0000313" key="2">
    <source>
        <dbReference type="EMBL" id="XDG30701.1"/>
    </source>
</evidence>
<protein>
    <submittedName>
        <fullName evidence="2">Uncharacterized protein</fullName>
    </submittedName>
</protein>
<dbReference type="EMBL" id="PP954958">
    <property type="protein sequence ID" value="XDG30701.1"/>
    <property type="molecule type" value="Genomic_DNA"/>
</dbReference>
<organism evidence="2">
    <name type="scientific">Klebsiella phage KpTRp1</name>
    <dbReference type="NCBI Taxonomy" id="3236632"/>
    <lineage>
        <taxon>Viruses</taxon>
        <taxon>Duplodnaviria</taxon>
        <taxon>Heunggongvirae</taxon>
        <taxon>Uroviricota</taxon>
        <taxon>Caudoviricetes</taxon>
        <taxon>Jameshumphriesvirinae</taxon>
        <taxon>Jedunavirus</taxon>
    </lineage>
</organism>
<keyword evidence="1" id="KW-0175">Coiled coil</keyword>
<reference evidence="2" key="1">
    <citation type="submission" date="2024-06" db="EMBL/GenBank/DDBJ databases">
        <authorList>
            <person name="Kazdaghli R."/>
        </authorList>
    </citation>
    <scope>NUCLEOTIDE SEQUENCE</scope>
</reference>
<feature type="coiled-coil region" evidence="1">
    <location>
        <begin position="118"/>
        <end position="152"/>
    </location>
</feature>
<proteinExistence type="predicted"/>
<sequence length="208" mass="24138">MYKSNIQYAGFIQMYHLRENCDCKTFHEDTGLCTLCARYNHEDFVRHFKNRTNSDDEHEQWLLDQLWNNPNSGLRIGTKRMPKCGHPGVYRGSKCAICSKISKDAKVSQTLQKSTNHVDTMRFTLEQLNATIEEMKHQRKILEQAIQLAEMGLNIGNITLTTVKMKTPRQIAIEADQKWYIPYEPCKKCNKISERYVANGRCRNCGGK</sequence>
<name>A0AB39AIZ3_9CAUD</name>
<evidence type="ECO:0000256" key="1">
    <source>
        <dbReference type="SAM" id="Coils"/>
    </source>
</evidence>
<accession>A0AB39AIZ3</accession>